<dbReference type="Proteomes" id="UP000827092">
    <property type="component" value="Unassembled WGS sequence"/>
</dbReference>
<evidence type="ECO:0000256" key="1">
    <source>
        <dbReference type="SAM" id="MobiDB-lite"/>
    </source>
</evidence>
<proteinExistence type="predicted"/>
<sequence>MRAFSSTLIQSWYPVSLNPWMMNLVGRMGSKWVKLALLAAWSLWKTSGAARVTSKNCGSSESGCIGNRLMGRRDEKKGSPIDRQPQRSKQRLRRLSCSERRRGNRGQHRKNGTSHSPK</sequence>
<accession>A0AAV6UPD0</accession>
<dbReference type="EMBL" id="JAFNEN010000315">
    <property type="protein sequence ID" value="KAG8186044.1"/>
    <property type="molecule type" value="Genomic_DNA"/>
</dbReference>
<evidence type="ECO:0000313" key="3">
    <source>
        <dbReference type="Proteomes" id="UP000827092"/>
    </source>
</evidence>
<protein>
    <recommendedName>
        <fullName evidence="4">Secreted protein</fullName>
    </recommendedName>
</protein>
<evidence type="ECO:0008006" key="4">
    <source>
        <dbReference type="Google" id="ProtNLM"/>
    </source>
</evidence>
<gene>
    <name evidence="2" type="ORF">JTE90_007430</name>
</gene>
<comment type="caution">
    <text evidence="2">The sequence shown here is derived from an EMBL/GenBank/DDBJ whole genome shotgun (WGS) entry which is preliminary data.</text>
</comment>
<reference evidence="2 3" key="1">
    <citation type="journal article" date="2022" name="Nat. Ecol. Evol.">
        <title>A masculinizing supergene underlies an exaggerated male reproductive morph in a spider.</title>
        <authorList>
            <person name="Hendrickx F."/>
            <person name="De Corte Z."/>
            <person name="Sonet G."/>
            <person name="Van Belleghem S.M."/>
            <person name="Kostlbacher S."/>
            <person name="Vangestel C."/>
        </authorList>
    </citation>
    <scope>NUCLEOTIDE SEQUENCE [LARGE SCALE GENOMIC DNA]</scope>
    <source>
        <strain evidence="2">W744_W776</strain>
    </source>
</reference>
<keyword evidence="3" id="KW-1185">Reference proteome</keyword>
<feature type="region of interest" description="Disordered" evidence="1">
    <location>
        <begin position="49"/>
        <end position="118"/>
    </location>
</feature>
<organism evidence="2 3">
    <name type="scientific">Oedothorax gibbosus</name>
    <dbReference type="NCBI Taxonomy" id="931172"/>
    <lineage>
        <taxon>Eukaryota</taxon>
        <taxon>Metazoa</taxon>
        <taxon>Ecdysozoa</taxon>
        <taxon>Arthropoda</taxon>
        <taxon>Chelicerata</taxon>
        <taxon>Arachnida</taxon>
        <taxon>Araneae</taxon>
        <taxon>Araneomorphae</taxon>
        <taxon>Entelegynae</taxon>
        <taxon>Araneoidea</taxon>
        <taxon>Linyphiidae</taxon>
        <taxon>Erigoninae</taxon>
        <taxon>Oedothorax</taxon>
    </lineage>
</organism>
<feature type="compositionally biased region" description="Basic and acidic residues" evidence="1">
    <location>
        <begin position="71"/>
        <end position="80"/>
    </location>
</feature>
<feature type="compositionally biased region" description="Polar residues" evidence="1">
    <location>
        <begin position="53"/>
        <end position="62"/>
    </location>
</feature>
<name>A0AAV6UPD0_9ARAC</name>
<dbReference type="AlphaFoldDB" id="A0AAV6UPD0"/>
<evidence type="ECO:0000313" key="2">
    <source>
        <dbReference type="EMBL" id="KAG8186044.1"/>
    </source>
</evidence>
<feature type="compositionally biased region" description="Basic residues" evidence="1">
    <location>
        <begin position="102"/>
        <end position="118"/>
    </location>
</feature>